<evidence type="ECO:0000259" key="12">
    <source>
        <dbReference type="PROSITE" id="PS51186"/>
    </source>
</evidence>
<dbReference type="Pfam" id="PF00583">
    <property type="entry name" value="Acetyltransf_1"/>
    <property type="match status" value="1"/>
</dbReference>
<dbReference type="PANTHER" id="PTHR20905:SF1">
    <property type="entry name" value="AT07410P-RELATED"/>
    <property type="match status" value="1"/>
</dbReference>
<feature type="domain" description="N-acetyltransferase" evidence="12">
    <location>
        <begin position="101"/>
        <end position="237"/>
    </location>
</feature>
<proteinExistence type="inferred from homology"/>
<dbReference type="Proteomes" id="UP000596742">
    <property type="component" value="Unassembled WGS sequence"/>
</dbReference>
<comment type="catalytic activity">
    <reaction evidence="6">
        <text>serotonin + (5Z,8Z,11Z,14Z)-eicosatetraenoyl-CoA = N-[(5Z,8Z,11Z,14Z)-eicosatetraenoyl]-serotonin + CoA + H(+)</text>
        <dbReference type="Rhea" id="RHEA:51396"/>
        <dbReference type="ChEBI" id="CHEBI:15378"/>
        <dbReference type="ChEBI" id="CHEBI:57287"/>
        <dbReference type="ChEBI" id="CHEBI:57368"/>
        <dbReference type="ChEBI" id="CHEBI:132255"/>
        <dbReference type="ChEBI" id="CHEBI:350546"/>
    </reaction>
    <physiologicalReaction direction="left-to-right" evidence="6">
        <dbReference type="Rhea" id="RHEA:51397"/>
    </physiologicalReaction>
</comment>
<comment type="catalytic activity">
    <reaction evidence="7">
        <text>dopamine + acetyl-CoA = N-acetyldopamine + CoA + H(+)</text>
        <dbReference type="Rhea" id="RHEA:51388"/>
        <dbReference type="ChEBI" id="CHEBI:15378"/>
        <dbReference type="ChEBI" id="CHEBI:57287"/>
        <dbReference type="ChEBI" id="CHEBI:57288"/>
        <dbReference type="ChEBI" id="CHEBI:59905"/>
        <dbReference type="ChEBI" id="CHEBI:125678"/>
    </reaction>
    <physiologicalReaction direction="left-to-right" evidence="7">
        <dbReference type="Rhea" id="RHEA:51389"/>
    </physiologicalReaction>
</comment>
<dbReference type="InterPro" id="IPR000182">
    <property type="entry name" value="GNAT_dom"/>
</dbReference>
<evidence type="ECO:0000256" key="11">
    <source>
        <dbReference type="ARBA" id="ARBA00052491"/>
    </source>
</evidence>
<dbReference type="EMBL" id="UYJE01005209">
    <property type="protein sequence ID" value="VDI35122.1"/>
    <property type="molecule type" value="Genomic_DNA"/>
</dbReference>
<comment type="catalytic activity">
    <reaction evidence="8">
        <text>serotonin + (9Z)-octadecenoyl-CoA = N-(9Z-octadecenoyl)-serotonin + CoA + H(+)</text>
        <dbReference type="Rhea" id="RHEA:51392"/>
        <dbReference type="ChEBI" id="CHEBI:15378"/>
        <dbReference type="ChEBI" id="CHEBI:57287"/>
        <dbReference type="ChEBI" id="CHEBI:57387"/>
        <dbReference type="ChEBI" id="CHEBI:134064"/>
        <dbReference type="ChEBI" id="CHEBI:350546"/>
    </reaction>
    <physiologicalReaction direction="left-to-right" evidence="8">
        <dbReference type="Rhea" id="RHEA:51393"/>
    </physiologicalReaction>
</comment>
<comment type="catalytic activity">
    <reaction evidence="11">
        <text>serotonin + acetyl-CoA = N-acetylserotonin + CoA + H(+)</text>
        <dbReference type="Rhea" id="RHEA:25217"/>
        <dbReference type="ChEBI" id="CHEBI:15378"/>
        <dbReference type="ChEBI" id="CHEBI:17697"/>
        <dbReference type="ChEBI" id="CHEBI:57287"/>
        <dbReference type="ChEBI" id="CHEBI:57288"/>
        <dbReference type="ChEBI" id="CHEBI:350546"/>
        <dbReference type="EC" id="2.3.1.87"/>
    </reaction>
    <physiologicalReaction direction="left-to-right" evidence="11">
        <dbReference type="Rhea" id="RHEA:25218"/>
    </physiologicalReaction>
</comment>
<evidence type="ECO:0000256" key="7">
    <source>
        <dbReference type="ARBA" id="ARBA00051711"/>
    </source>
</evidence>
<dbReference type="InterPro" id="IPR016181">
    <property type="entry name" value="Acyl_CoA_acyltransferase"/>
</dbReference>
<comment type="catalytic activity">
    <reaction evidence="10">
        <text>dopamine + hexadecanoyl-CoA = N-hexadecanoyl-dopamine + CoA + H(+)</text>
        <dbReference type="Rhea" id="RHEA:51376"/>
        <dbReference type="ChEBI" id="CHEBI:15378"/>
        <dbReference type="ChEBI" id="CHEBI:57287"/>
        <dbReference type="ChEBI" id="CHEBI:57379"/>
        <dbReference type="ChEBI" id="CHEBI:59905"/>
        <dbReference type="ChEBI" id="CHEBI:134058"/>
    </reaction>
    <physiologicalReaction direction="left-to-right" evidence="10">
        <dbReference type="Rhea" id="RHEA:51377"/>
    </physiologicalReaction>
</comment>
<evidence type="ECO:0000313" key="13">
    <source>
        <dbReference type="EMBL" id="VDI35122.1"/>
    </source>
</evidence>
<dbReference type="GO" id="GO:0004059">
    <property type="term" value="F:aralkylamine N-acetyltransferase activity"/>
    <property type="evidence" value="ECO:0007669"/>
    <property type="project" value="UniProtKB-EC"/>
</dbReference>
<dbReference type="CDD" id="cd04301">
    <property type="entry name" value="NAT_SF"/>
    <property type="match status" value="1"/>
</dbReference>
<keyword evidence="14" id="KW-1185">Reference proteome</keyword>
<dbReference type="Gene3D" id="3.40.630.30">
    <property type="match status" value="1"/>
</dbReference>
<evidence type="ECO:0000256" key="5">
    <source>
        <dbReference type="ARBA" id="ARBA00050849"/>
    </source>
</evidence>
<comment type="similarity">
    <text evidence="2">Belongs to the acetyltransferase family. AANAT subfamily.</text>
</comment>
<protein>
    <recommendedName>
        <fullName evidence="3">aralkylamine N-acetyltransferase</fullName>
        <ecNumber evidence="3">2.3.1.87</ecNumber>
    </recommendedName>
</protein>
<organism evidence="13 14">
    <name type="scientific">Mytilus galloprovincialis</name>
    <name type="common">Mediterranean mussel</name>
    <dbReference type="NCBI Taxonomy" id="29158"/>
    <lineage>
        <taxon>Eukaryota</taxon>
        <taxon>Metazoa</taxon>
        <taxon>Spiralia</taxon>
        <taxon>Lophotrochozoa</taxon>
        <taxon>Mollusca</taxon>
        <taxon>Bivalvia</taxon>
        <taxon>Autobranchia</taxon>
        <taxon>Pteriomorphia</taxon>
        <taxon>Mytilida</taxon>
        <taxon>Mytiloidea</taxon>
        <taxon>Mytilidae</taxon>
        <taxon>Mytilinae</taxon>
        <taxon>Mytilus</taxon>
    </lineage>
</organism>
<dbReference type="AlphaFoldDB" id="A0A8B6EHH1"/>
<sequence>MSDLCMKGQGTVNTAGNIMADNNDNLRPRRELVEVLRRIDKSLNFEDAHLELLSNELTDSLILFLKEHFWPDEPLWKSLGLQIDEIVTERFASRLKDNLSILLVSNTSGEIIGCSTMFLETLNEAADDTGIQQIKNEKLKKVRTFLGHKWKESDVFQHFGVTRAMHFLALATHKNYRGRGIASKLMQASLEFFRELGFTPVCIVGECTSNISQKIYEKFDFENLYRVRYDEYKVNDELVFTNTGDSKTAKFYVKQL</sequence>
<keyword evidence="1" id="KW-0808">Transferase</keyword>
<dbReference type="PROSITE" id="PS51186">
    <property type="entry name" value="GNAT"/>
    <property type="match status" value="1"/>
</dbReference>
<comment type="catalytic activity">
    <reaction evidence="5">
        <text>serotonin + octadecanoyl-CoA = N-octadecanoyl-serotonin + CoA + H(+)</text>
        <dbReference type="Rhea" id="RHEA:51400"/>
        <dbReference type="ChEBI" id="CHEBI:15378"/>
        <dbReference type="ChEBI" id="CHEBI:57287"/>
        <dbReference type="ChEBI" id="CHEBI:57394"/>
        <dbReference type="ChEBI" id="CHEBI:134065"/>
        <dbReference type="ChEBI" id="CHEBI:350546"/>
    </reaction>
    <physiologicalReaction direction="left-to-right" evidence="5">
        <dbReference type="Rhea" id="RHEA:51401"/>
    </physiologicalReaction>
</comment>
<comment type="caution">
    <text evidence="13">The sequence shown here is derived from an EMBL/GenBank/DDBJ whole genome shotgun (WGS) entry which is preliminary data.</text>
</comment>
<name>A0A8B6EHH1_MYTGA</name>
<dbReference type="EC" id="2.3.1.87" evidence="3"/>
<evidence type="ECO:0000313" key="14">
    <source>
        <dbReference type="Proteomes" id="UP000596742"/>
    </source>
</evidence>
<dbReference type="SUPFAM" id="SSF55729">
    <property type="entry name" value="Acyl-CoA N-acyltransferases (Nat)"/>
    <property type="match status" value="1"/>
</dbReference>
<gene>
    <name evidence="13" type="ORF">MGAL_10B028313</name>
</gene>
<dbReference type="OrthoDB" id="6050173at2759"/>
<dbReference type="PANTHER" id="PTHR20905">
    <property type="entry name" value="N-ACETYLTRANSFERASE-RELATED"/>
    <property type="match status" value="1"/>
</dbReference>
<evidence type="ECO:0000256" key="8">
    <source>
        <dbReference type="ARBA" id="ARBA00051823"/>
    </source>
</evidence>
<evidence type="ECO:0000256" key="3">
    <source>
        <dbReference type="ARBA" id="ARBA00039114"/>
    </source>
</evidence>
<comment type="catalytic activity">
    <reaction evidence="9">
        <text>serotonin + hexadecanoyl-CoA = N-hexadecanoyl-serotonin + CoA + H(+)</text>
        <dbReference type="Rhea" id="RHEA:51384"/>
        <dbReference type="ChEBI" id="CHEBI:15378"/>
        <dbReference type="ChEBI" id="CHEBI:57287"/>
        <dbReference type="ChEBI" id="CHEBI:57379"/>
        <dbReference type="ChEBI" id="CHEBI:134059"/>
        <dbReference type="ChEBI" id="CHEBI:350546"/>
    </reaction>
    <physiologicalReaction direction="left-to-right" evidence="9">
        <dbReference type="Rhea" id="RHEA:51385"/>
    </physiologicalReaction>
</comment>
<evidence type="ECO:0000256" key="6">
    <source>
        <dbReference type="ARBA" id="ARBA00051284"/>
    </source>
</evidence>
<comment type="catalytic activity">
    <reaction evidence="4">
        <text>dopamine + (9Z)-octadecenoyl-CoA = N-(9Z-octadecanoyl)-dopamine + CoA + H(+)</text>
        <dbReference type="Rhea" id="RHEA:51380"/>
        <dbReference type="ChEBI" id="CHEBI:15378"/>
        <dbReference type="ChEBI" id="CHEBI:31883"/>
        <dbReference type="ChEBI" id="CHEBI:57287"/>
        <dbReference type="ChEBI" id="CHEBI:57387"/>
        <dbReference type="ChEBI" id="CHEBI:59905"/>
    </reaction>
    <physiologicalReaction direction="left-to-right" evidence="4">
        <dbReference type="Rhea" id="RHEA:51381"/>
    </physiologicalReaction>
</comment>
<evidence type="ECO:0000256" key="2">
    <source>
        <dbReference type="ARBA" id="ARBA00038182"/>
    </source>
</evidence>
<dbReference type="FunFam" id="3.40.630.30:FF:000046">
    <property type="entry name" value="Dopamine N-acetyltransferase"/>
    <property type="match status" value="1"/>
</dbReference>
<evidence type="ECO:0000256" key="10">
    <source>
        <dbReference type="ARBA" id="ARBA00052335"/>
    </source>
</evidence>
<evidence type="ECO:0000256" key="9">
    <source>
        <dbReference type="ARBA" id="ARBA00052178"/>
    </source>
</evidence>
<evidence type="ECO:0000256" key="4">
    <source>
        <dbReference type="ARBA" id="ARBA00050189"/>
    </source>
</evidence>
<evidence type="ECO:0000256" key="1">
    <source>
        <dbReference type="ARBA" id="ARBA00022679"/>
    </source>
</evidence>
<reference evidence="13" key="1">
    <citation type="submission" date="2018-11" db="EMBL/GenBank/DDBJ databases">
        <authorList>
            <person name="Alioto T."/>
            <person name="Alioto T."/>
        </authorList>
    </citation>
    <scope>NUCLEOTIDE SEQUENCE</scope>
</reference>
<accession>A0A8B6EHH1</accession>